<organism evidence="2">
    <name type="scientific">freshwater metagenome</name>
    <dbReference type="NCBI Taxonomy" id="449393"/>
    <lineage>
        <taxon>unclassified sequences</taxon>
        <taxon>metagenomes</taxon>
        <taxon>ecological metagenomes</taxon>
    </lineage>
</organism>
<proteinExistence type="predicted"/>
<gene>
    <name evidence="2" type="ORF">UFOPK3609_01045</name>
</gene>
<feature type="region of interest" description="Disordered" evidence="1">
    <location>
        <begin position="167"/>
        <end position="217"/>
    </location>
</feature>
<feature type="compositionally biased region" description="Low complexity" evidence="1">
    <location>
        <begin position="196"/>
        <end position="205"/>
    </location>
</feature>
<dbReference type="AlphaFoldDB" id="A0A6J7HCQ0"/>
<evidence type="ECO:0000313" key="2">
    <source>
        <dbReference type="EMBL" id="CAB4914100.1"/>
    </source>
</evidence>
<name>A0A6J7HCQ0_9ZZZZ</name>
<protein>
    <submittedName>
        <fullName evidence="2">Unannotated protein</fullName>
    </submittedName>
</protein>
<feature type="region of interest" description="Disordered" evidence="1">
    <location>
        <begin position="110"/>
        <end position="140"/>
    </location>
</feature>
<reference evidence="2" key="1">
    <citation type="submission" date="2020-05" db="EMBL/GenBank/DDBJ databases">
        <authorList>
            <person name="Chiriac C."/>
            <person name="Salcher M."/>
            <person name="Ghai R."/>
            <person name="Kavagutti S V."/>
        </authorList>
    </citation>
    <scope>NUCLEOTIDE SEQUENCE</scope>
</reference>
<accession>A0A6J7HCQ0</accession>
<sequence length="378" mass="38848">MGEEHVRRRRDGEVPLDLRGEVDRVELAALAQRCAAALGPPDGLLLVAQVLPVPDLDQHPDLAADQVGAAVHPGVGARDPDEAVQGGRLLGLEVVGAVLEAEQVARGHLVRGRRRRPAEPQLRPADADQADPDPGQVADGVHGHLRVVGAGLDAQVPAADRRVDQVAGEAGQLDQRRGLPVGDAEPVRPVGGAEQGGPEPDGQRQPGRRQTQRLAGVVRRRVLVAPHRTDRAGVLPPGHPPGGRRPVLQQADEGVPVVGDDVEGDEVQPVLGGGHDAGLVVAVELHGVLTGCGGGRLRLAAGRPAARAQGDGTGGADTGGPEEVASGELHDPTVPSRPALRPDPACQPATTAGTWLTCAASALSESDRPWTCSGVSAV</sequence>
<feature type="region of interest" description="Disordered" evidence="1">
    <location>
        <begin position="303"/>
        <end position="348"/>
    </location>
</feature>
<dbReference type="EMBL" id="CAFBMQ010000153">
    <property type="protein sequence ID" value="CAB4914100.1"/>
    <property type="molecule type" value="Genomic_DNA"/>
</dbReference>
<evidence type="ECO:0000256" key="1">
    <source>
        <dbReference type="SAM" id="MobiDB-lite"/>
    </source>
</evidence>